<proteinExistence type="predicted"/>
<protein>
    <submittedName>
        <fullName evidence="1">McrBC 5-methylcytosine restriction system component</fullName>
    </submittedName>
</protein>
<evidence type="ECO:0000313" key="1">
    <source>
        <dbReference type="EMBL" id="GIG80039.1"/>
    </source>
</evidence>
<name>A0A8J3LY72_9ACTN</name>
<dbReference type="AlphaFoldDB" id="A0A8J3LY72"/>
<dbReference type="PANTHER" id="PTHR38733:SF1">
    <property type="entry name" value="TYPE IV METHYL-DIRECTED RESTRICTION ENZYME ECOKMCRBC"/>
    <property type="match status" value="1"/>
</dbReference>
<evidence type="ECO:0000313" key="2">
    <source>
        <dbReference type="Proteomes" id="UP000630097"/>
    </source>
</evidence>
<comment type="caution">
    <text evidence="1">The sequence shown here is derived from an EMBL/GenBank/DDBJ whole genome shotgun (WGS) entry which is preliminary data.</text>
</comment>
<dbReference type="Pfam" id="PF10117">
    <property type="entry name" value="McrBC"/>
    <property type="match status" value="1"/>
</dbReference>
<sequence>MTLYLELTEASAADSRPLTPAQVATLATVPKLVTLTPTSSGLWRIAGRQRVGTVRLGVGDGAVELRINPKLTVRHLMYLLGYDKDPTIWKDQQVNAAKADVLVAVIADIFARILDRVLRGGVLHGYVHREDALTVVRGRIRAGAQLSRRLGVPTAIEVAYDDYIADIPENQILLGAIELVQSLRGVSKNTALLLRHLSARLVDITSVRPGAPLPAWRSTRLNERYIPALHLAELILTGASLQQNGPVSMQIDGFVINMAQIFERFLTAQLTDVLRPHGLRCAAQQGHRLDQAGQVLFQPDILAYRNGRPAVVIDAKYRTLESAPPTSHLFQLISYCTALGIREGHLVYAAGTALPMPYRVTYSDILIWAHVLDLNQTPTALRQTTARIAGKILD</sequence>
<keyword evidence="2" id="KW-1185">Reference proteome</keyword>
<dbReference type="EMBL" id="BONV01000012">
    <property type="protein sequence ID" value="GIG80039.1"/>
    <property type="molecule type" value="Genomic_DNA"/>
</dbReference>
<dbReference type="Proteomes" id="UP000630097">
    <property type="component" value="Unassembled WGS sequence"/>
</dbReference>
<accession>A0A8J3LY72</accession>
<gene>
    <name evidence="1" type="ORF">Pka01_31660</name>
</gene>
<dbReference type="RefSeq" id="WP_203883474.1">
    <property type="nucleotide sequence ID" value="NZ_BAABHH010000005.1"/>
</dbReference>
<dbReference type="PANTHER" id="PTHR38733">
    <property type="entry name" value="PROTEIN MCRC"/>
    <property type="match status" value="1"/>
</dbReference>
<organism evidence="1 2">
    <name type="scientific">Planotetraspora kaengkrachanensis</name>
    <dbReference type="NCBI Taxonomy" id="575193"/>
    <lineage>
        <taxon>Bacteria</taxon>
        <taxon>Bacillati</taxon>
        <taxon>Actinomycetota</taxon>
        <taxon>Actinomycetes</taxon>
        <taxon>Streptosporangiales</taxon>
        <taxon>Streptosporangiaceae</taxon>
        <taxon>Planotetraspora</taxon>
    </lineage>
</organism>
<reference evidence="1 2" key="1">
    <citation type="submission" date="2021-01" db="EMBL/GenBank/DDBJ databases">
        <title>Whole genome shotgun sequence of Planotetraspora kaengkrachanensis NBRC 104272.</title>
        <authorList>
            <person name="Komaki H."/>
            <person name="Tamura T."/>
        </authorList>
    </citation>
    <scope>NUCLEOTIDE SEQUENCE [LARGE SCALE GENOMIC DNA]</scope>
    <source>
        <strain evidence="1 2">NBRC 104272</strain>
    </source>
</reference>
<dbReference type="InterPro" id="IPR019292">
    <property type="entry name" value="McrC"/>
</dbReference>